<evidence type="ECO:0000313" key="2">
    <source>
        <dbReference type="Proteomes" id="UP000223968"/>
    </source>
</evidence>
<protein>
    <submittedName>
        <fullName evidence="1">Uncharacterized protein</fullName>
    </submittedName>
</protein>
<keyword evidence="2" id="KW-1185">Reference proteome</keyword>
<reference evidence="1 2" key="1">
    <citation type="submission" date="2017-10" db="EMBL/GenBank/DDBJ databases">
        <title>Comparative genomics in systemic dimorphic fungi from Ajellomycetaceae.</title>
        <authorList>
            <person name="Munoz J.F."/>
            <person name="Mcewen J.G."/>
            <person name="Clay O.K."/>
            <person name="Cuomo C.A."/>
        </authorList>
    </citation>
    <scope>NUCLEOTIDE SEQUENCE [LARGE SCALE GENOMIC DNA]</scope>
    <source>
        <strain evidence="1 2">UAMH5409</strain>
    </source>
</reference>
<gene>
    <name evidence="1" type="ORF">AJ79_09478</name>
</gene>
<accession>A0A2B7WJJ1</accession>
<sequence length="147" mass="16109">MSQRYLMPTPREMEDEEFRRKLVAFWKGLVEPLTENGVSRQGHAQYCQQLAEYMSDILRIQQIQVAYVGARLQATSLAIADARAQVEVAEQITARAEALMKAQVKVPVLPAATQKPVHEDGLEIGVEGRTEGKAAGEAHGGTHGKVG</sequence>
<name>A0A2B7WJJ1_9EURO</name>
<evidence type="ECO:0000313" key="1">
    <source>
        <dbReference type="EMBL" id="PGG96708.1"/>
    </source>
</evidence>
<dbReference type="EMBL" id="PDNB01000270">
    <property type="protein sequence ID" value="PGG96708.1"/>
    <property type="molecule type" value="Genomic_DNA"/>
</dbReference>
<comment type="caution">
    <text evidence="1">The sequence shown here is derived from an EMBL/GenBank/DDBJ whole genome shotgun (WGS) entry which is preliminary data.</text>
</comment>
<organism evidence="1 2">
    <name type="scientific">Helicocarpus griseus UAMH5409</name>
    <dbReference type="NCBI Taxonomy" id="1447875"/>
    <lineage>
        <taxon>Eukaryota</taxon>
        <taxon>Fungi</taxon>
        <taxon>Dikarya</taxon>
        <taxon>Ascomycota</taxon>
        <taxon>Pezizomycotina</taxon>
        <taxon>Eurotiomycetes</taxon>
        <taxon>Eurotiomycetidae</taxon>
        <taxon>Onygenales</taxon>
        <taxon>Ajellomycetaceae</taxon>
        <taxon>Helicocarpus</taxon>
    </lineage>
</organism>
<proteinExistence type="predicted"/>
<dbReference type="Proteomes" id="UP000223968">
    <property type="component" value="Unassembled WGS sequence"/>
</dbReference>
<dbReference type="AlphaFoldDB" id="A0A2B7WJJ1"/>